<keyword evidence="2" id="KW-1185">Reference proteome</keyword>
<evidence type="ECO:0000313" key="2">
    <source>
        <dbReference type="Proteomes" id="UP000054279"/>
    </source>
</evidence>
<proteinExistence type="predicted"/>
<dbReference type="AlphaFoldDB" id="A0A0C9W4Z8"/>
<reference evidence="1 2" key="1">
    <citation type="submission" date="2014-06" db="EMBL/GenBank/DDBJ databases">
        <title>Evolutionary Origins and Diversification of the Mycorrhizal Mutualists.</title>
        <authorList>
            <consortium name="DOE Joint Genome Institute"/>
            <consortium name="Mycorrhizal Genomics Consortium"/>
            <person name="Kohler A."/>
            <person name="Kuo A."/>
            <person name="Nagy L.G."/>
            <person name="Floudas D."/>
            <person name="Copeland A."/>
            <person name="Barry K.W."/>
            <person name="Cichocki N."/>
            <person name="Veneault-Fourrey C."/>
            <person name="LaButti K."/>
            <person name="Lindquist E.A."/>
            <person name="Lipzen A."/>
            <person name="Lundell T."/>
            <person name="Morin E."/>
            <person name="Murat C."/>
            <person name="Riley R."/>
            <person name="Ohm R."/>
            <person name="Sun H."/>
            <person name="Tunlid A."/>
            <person name="Henrissat B."/>
            <person name="Grigoriev I.V."/>
            <person name="Hibbett D.S."/>
            <person name="Martin F."/>
        </authorList>
    </citation>
    <scope>NUCLEOTIDE SEQUENCE [LARGE SCALE GENOMIC DNA]</scope>
    <source>
        <strain evidence="1 2">SS14</strain>
    </source>
</reference>
<dbReference type="Proteomes" id="UP000054279">
    <property type="component" value="Unassembled WGS sequence"/>
</dbReference>
<gene>
    <name evidence="1" type="ORF">M422DRAFT_28565</name>
</gene>
<name>A0A0C9W4Z8_SPHS4</name>
<organism evidence="1 2">
    <name type="scientific">Sphaerobolus stellatus (strain SS14)</name>
    <dbReference type="NCBI Taxonomy" id="990650"/>
    <lineage>
        <taxon>Eukaryota</taxon>
        <taxon>Fungi</taxon>
        <taxon>Dikarya</taxon>
        <taxon>Basidiomycota</taxon>
        <taxon>Agaricomycotina</taxon>
        <taxon>Agaricomycetes</taxon>
        <taxon>Phallomycetidae</taxon>
        <taxon>Geastrales</taxon>
        <taxon>Sphaerobolaceae</taxon>
        <taxon>Sphaerobolus</taxon>
    </lineage>
</organism>
<dbReference type="HOGENOM" id="CLU_1278339_0_0_1"/>
<evidence type="ECO:0000313" key="1">
    <source>
        <dbReference type="EMBL" id="KIJ48080.1"/>
    </source>
</evidence>
<dbReference type="EMBL" id="KN837099">
    <property type="protein sequence ID" value="KIJ48080.1"/>
    <property type="molecule type" value="Genomic_DNA"/>
</dbReference>
<protein>
    <submittedName>
        <fullName evidence="1">Uncharacterized protein</fullName>
    </submittedName>
</protein>
<accession>A0A0C9W4Z8</accession>
<sequence>MVDCPPFFPSAGFSQNIPTARPQPAPPTLRFPSQPACIHPPQASATMLHHYRRNMHRLRSPNEALAISQRVLVAMTWTPSHRAYSRRPGLIEQLNPGVRCGEASIACNSRYRYRLSWSDPDSVHGSQGKLTLVKARHAQRDRRDRRGTCRGLPLDAAICSRMSVANIGLSSEWEAKVESRGTGPQRRTARQPLAMYKLLSLVQFTLRLHDMDYIVF</sequence>